<dbReference type="Proteomes" id="UP000008909">
    <property type="component" value="Unassembled WGS sequence"/>
</dbReference>
<protein>
    <recommendedName>
        <fullName evidence="6">Golgi apparatus membrane protein TVP23 homolog</fullName>
    </recommendedName>
</protein>
<evidence type="ECO:0000256" key="4">
    <source>
        <dbReference type="ARBA" id="ARBA00022989"/>
    </source>
</evidence>
<evidence type="ECO:0000256" key="1">
    <source>
        <dbReference type="ARBA" id="ARBA00004141"/>
    </source>
</evidence>
<keyword evidence="3 6" id="KW-0812">Transmembrane</keyword>
<dbReference type="AlphaFoldDB" id="H2KUB1"/>
<dbReference type="GO" id="GO:0016192">
    <property type="term" value="P:vesicle-mediated transport"/>
    <property type="evidence" value="ECO:0007669"/>
    <property type="project" value="TreeGrafter"/>
</dbReference>
<evidence type="ECO:0000256" key="5">
    <source>
        <dbReference type="ARBA" id="ARBA00023136"/>
    </source>
</evidence>
<comment type="subcellular location">
    <subcellularLocation>
        <location evidence="1 6">Membrane</location>
        <topology evidence="1 6">Multi-pass membrane protein</topology>
    </subcellularLocation>
</comment>
<gene>
    <name evidence="7" type="ORF">CLF_108394</name>
</gene>
<keyword evidence="4 6" id="KW-1133">Transmembrane helix</keyword>
<keyword evidence="8" id="KW-1185">Reference proteome</keyword>
<dbReference type="InterPro" id="IPR008564">
    <property type="entry name" value="TVP23-like"/>
</dbReference>
<sequence>MSSHLVVEHLEENLEDDPALRFPPALRVPKESSSVHQLRQVSVAEEYRANLARKLLETHSHVDDEDGLEIERRFCRPVCYPRVCTTGYAPVRMMNTGDEVVLALTDDLDTGDSHDGGQFPPSSRRLALAGHFLFRTMAILIYFFCTWFTSSFVVPFVLVLISLSLDFWFVKNISGRILAGLRWSSYTDEEGHTRWRFDSRPAAPEPAEGVTLTRREVAARAAQANAARLFWIGLVVTPVVWVVFLLASIFTLHLRWALVCGIALCMSGVNLYAFCRCSLADVNQNVLSSLQAKVARQMFTDFWSNLTKKPATGAGAGGTGSSVGKTTLEA</sequence>
<evidence type="ECO:0000256" key="2">
    <source>
        <dbReference type="ARBA" id="ARBA00005467"/>
    </source>
</evidence>
<organism evidence="7 8">
    <name type="scientific">Clonorchis sinensis</name>
    <name type="common">Chinese liver fluke</name>
    <dbReference type="NCBI Taxonomy" id="79923"/>
    <lineage>
        <taxon>Eukaryota</taxon>
        <taxon>Metazoa</taxon>
        <taxon>Spiralia</taxon>
        <taxon>Lophotrochozoa</taxon>
        <taxon>Platyhelminthes</taxon>
        <taxon>Trematoda</taxon>
        <taxon>Digenea</taxon>
        <taxon>Opisthorchiida</taxon>
        <taxon>Opisthorchiata</taxon>
        <taxon>Opisthorchiidae</taxon>
        <taxon>Clonorchis</taxon>
    </lineage>
</organism>
<evidence type="ECO:0000256" key="6">
    <source>
        <dbReference type="RuleBase" id="RU361206"/>
    </source>
</evidence>
<feature type="transmembrane region" description="Helical" evidence="6">
    <location>
        <begin position="256"/>
        <end position="275"/>
    </location>
</feature>
<evidence type="ECO:0000313" key="8">
    <source>
        <dbReference type="Proteomes" id="UP000008909"/>
    </source>
</evidence>
<accession>H2KUB1</accession>
<keyword evidence="5 6" id="KW-0472">Membrane</keyword>
<evidence type="ECO:0000313" key="7">
    <source>
        <dbReference type="EMBL" id="GAA36071.2"/>
    </source>
</evidence>
<reference evidence="7" key="1">
    <citation type="journal article" date="2011" name="Genome Biol.">
        <title>The draft genome of the carcinogenic human liver fluke Clonorchis sinensis.</title>
        <authorList>
            <person name="Wang X."/>
            <person name="Chen W."/>
            <person name="Huang Y."/>
            <person name="Sun J."/>
            <person name="Men J."/>
            <person name="Liu H."/>
            <person name="Luo F."/>
            <person name="Guo L."/>
            <person name="Lv X."/>
            <person name="Deng C."/>
            <person name="Zhou C."/>
            <person name="Fan Y."/>
            <person name="Li X."/>
            <person name="Huang L."/>
            <person name="Hu Y."/>
            <person name="Liang C."/>
            <person name="Hu X."/>
            <person name="Xu J."/>
            <person name="Yu X."/>
        </authorList>
    </citation>
    <scope>NUCLEOTIDE SEQUENCE [LARGE SCALE GENOMIC DNA]</scope>
    <source>
        <strain evidence="7">Henan</strain>
    </source>
</reference>
<evidence type="ECO:0000256" key="3">
    <source>
        <dbReference type="ARBA" id="ARBA00022692"/>
    </source>
</evidence>
<dbReference type="Pfam" id="PF05832">
    <property type="entry name" value="DUF846"/>
    <property type="match status" value="1"/>
</dbReference>
<dbReference type="PANTHER" id="PTHR13019:SF25">
    <property type="entry name" value="GOLGI APPARATUS MEMBRANE PROTEIN TVP23 HOMOLOG"/>
    <property type="match status" value="1"/>
</dbReference>
<feature type="transmembrane region" description="Helical" evidence="6">
    <location>
        <begin position="229"/>
        <end position="250"/>
    </location>
</feature>
<dbReference type="GO" id="GO:0000139">
    <property type="term" value="C:Golgi membrane"/>
    <property type="evidence" value="ECO:0007669"/>
    <property type="project" value="TreeGrafter"/>
</dbReference>
<proteinExistence type="inferred from homology"/>
<comment type="similarity">
    <text evidence="2 6">Belongs to the TVP23 family.</text>
</comment>
<name>H2KUB1_CLOSI</name>
<feature type="transmembrane region" description="Helical" evidence="6">
    <location>
        <begin position="150"/>
        <end position="170"/>
    </location>
</feature>
<dbReference type="GO" id="GO:0009306">
    <property type="term" value="P:protein secretion"/>
    <property type="evidence" value="ECO:0007669"/>
    <property type="project" value="TreeGrafter"/>
</dbReference>
<dbReference type="EMBL" id="DF144044">
    <property type="protein sequence ID" value="GAA36071.2"/>
    <property type="molecule type" value="Genomic_DNA"/>
</dbReference>
<dbReference type="PANTHER" id="PTHR13019">
    <property type="entry name" value="GOLGI APPARATUS MEMBRANE PROTEIN TVP23"/>
    <property type="match status" value="1"/>
</dbReference>